<organism evidence="6 7">
    <name type="scientific">Candidatus Enterousia intestinigallinarum</name>
    <dbReference type="NCBI Taxonomy" id="2840790"/>
    <lineage>
        <taxon>Bacteria</taxon>
        <taxon>Pseudomonadati</taxon>
        <taxon>Pseudomonadota</taxon>
        <taxon>Alphaproteobacteria</taxon>
        <taxon>Candidatus Enterousia</taxon>
    </lineage>
</organism>
<reference evidence="6" key="1">
    <citation type="submission" date="2020-10" db="EMBL/GenBank/DDBJ databases">
        <authorList>
            <person name="Gilroy R."/>
        </authorList>
    </citation>
    <scope>NUCLEOTIDE SEQUENCE</scope>
    <source>
        <strain evidence="6">ChiGjej3B3-5194</strain>
    </source>
</reference>
<evidence type="ECO:0000256" key="2">
    <source>
        <dbReference type="ARBA" id="ARBA00022679"/>
    </source>
</evidence>
<dbReference type="Proteomes" id="UP000886742">
    <property type="component" value="Unassembled WGS sequence"/>
</dbReference>
<reference evidence="6" key="2">
    <citation type="journal article" date="2021" name="PeerJ">
        <title>Extensive microbial diversity within the chicken gut microbiome revealed by metagenomics and culture.</title>
        <authorList>
            <person name="Gilroy R."/>
            <person name="Ravi A."/>
            <person name="Getino M."/>
            <person name="Pursley I."/>
            <person name="Horton D.L."/>
            <person name="Alikhan N.F."/>
            <person name="Baker D."/>
            <person name="Gharbi K."/>
            <person name="Hall N."/>
            <person name="Watson M."/>
            <person name="Adriaenssens E.M."/>
            <person name="Foster-Nyarko E."/>
            <person name="Jarju S."/>
            <person name="Secka A."/>
            <person name="Antonio M."/>
            <person name="Oren A."/>
            <person name="Chaudhuri R.R."/>
            <person name="La Ragione R."/>
            <person name="Hildebrand F."/>
            <person name="Pallen M.J."/>
        </authorList>
    </citation>
    <scope>NUCLEOTIDE SEQUENCE</scope>
    <source>
        <strain evidence="6">ChiGjej3B3-5194</strain>
    </source>
</reference>
<dbReference type="PANTHER" id="PTHR10434">
    <property type="entry name" value="1-ACYL-SN-GLYCEROL-3-PHOSPHATE ACYLTRANSFERASE"/>
    <property type="match status" value="1"/>
</dbReference>
<dbReference type="InterPro" id="IPR002123">
    <property type="entry name" value="Plipid/glycerol_acylTrfase"/>
</dbReference>
<evidence type="ECO:0000313" key="6">
    <source>
        <dbReference type="EMBL" id="HIS71177.1"/>
    </source>
</evidence>
<dbReference type="PANTHER" id="PTHR10434:SF40">
    <property type="entry name" value="1-ACYL-SN-GLYCEROL-3-PHOSPHATE ACYLTRANSFERASE"/>
    <property type="match status" value="1"/>
</dbReference>
<comment type="caution">
    <text evidence="6">The sequence shown here is derived from an EMBL/GenBank/DDBJ whole genome shotgun (WGS) entry which is preliminary data.</text>
</comment>
<keyword evidence="3 6" id="KW-0012">Acyltransferase</keyword>
<dbReference type="GO" id="GO:0003841">
    <property type="term" value="F:1-acylglycerol-3-phosphate O-acyltransferase activity"/>
    <property type="evidence" value="ECO:0007669"/>
    <property type="project" value="TreeGrafter"/>
</dbReference>
<keyword evidence="2" id="KW-0808">Transferase</keyword>
<sequence length="235" mass="26247">MFRTVIFKILLGLYFVLWSPILLIGLISKPVNRFFVLTCASGVLVLARLVAGIKYVIHYPPVEENGVPVAPNGNIRLDGKSIIAAKHMSILEIAVLSTHVPNSFFIIKRELLWIPIYGWAFWRMGLQPVNRARGATNMKKLTHAVAKKIMDGQNLIIFPEGTRAKPGQHIPLRRGLLFLAHELKLPILPVGTDAGVYWPKHGKMHSGTAHIWFEPMLPCNASLDEISEAINRHSA</sequence>
<dbReference type="GO" id="GO:0006654">
    <property type="term" value="P:phosphatidic acid biosynthetic process"/>
    <property type="evidence" value="ECO:0007669"/>
    <property type="project" value="TreeGrafter"/>
</dbReference>
<keyword evidence="4" id="KW-0472">Membrane</keyword>
<dbReference type="Pfam" id="PF01553">
    <property type="entry name" value="Acyltransferase"/>
    <property type="match status" value="1"/>
</dbReference>
<name>A0A9D1FGT4_9PROT</name>
<evidence type="ECO:0000313" key="7">
    <source>
        <dbReference type="Proteomes" id="UP000886742"/>
    </source>
</evidence>
<feature type="domain" description="Phospholipid/glycerol acyltransferase" evidence="5">
    <location>
        <begin position="81"/>
        <end position="195"/>
    </location>
</feature>
<evidence type="ECO:0000256" key="1">
    <source>
        <dbReference type="ARBA" id="ARBA00005189"/>
    </source>
</evidence>
<dbReference type="CDD" id="cd07989">
    <property type="entry name" value="LPLAT_AGPAT-like"/>
    <property type="match status" value="1"/>
</dbReference>
<gene>
    <name evidence="6" type="ORF">IAD02_04315</name>
</gene>
<dbReference type="AlphaFoldDB" id="A0A9D1FGT4"/>
<evidence type="ECO:0000259" key="5">
    <source>
        <dbReference type="SMART" id="SM00563"/>
    </source>
</evidence>
<evidence type="ECO:0000256" key="3">
    <source>
        <dbReference type="ARBA" id="ARBA00023315"/>
    </source>
</evidence>
<proteinExistence type="predicted"/>
<dbReference type="EMBL" id="DVJI01000013">
    <property type="protein sequence ID" value="HIS71177.1"/>
    <property type="molecule type" value="Genomic_DNA"/>
</dbReference>
<keyword evidence="4" id="KW-1133">Transmembrane helix</keyword>
<accession>A0A9D1FGT4</accession>
<evidence type="ECO:0000256" key="4">
    <source>
        <dbReference type="SAM" id="Phobius"/>
    </source>
</evidence>
<dbReference type="SUPFAM" id="SSF69593">
    <property type="entry name" value="Glycerol-3-phosphate (1)-acyltransferase"/>
    <property type="match status" value="1"/>
</dbReference>
<dbReference type="SMART" id="SM00563">
    <property type="entry name" value="PlsC"/>
    <property type="match status" value="1"/>
</dbReference>
<keyword evidence="4" id="KW-0812">Transmembrane</keyword>
<feature type="transmembrane region" description="Helical" evidence="4">
    <location>
        <begin position="6"/>
        <end position="27"/>
    </location>
</feature>
<protein>
    <submittedName>
        <fullName evidence="6">1-acyl-sn-glycerol-3-phosphate acyltransferase</fullName>
    </submittedName>
</protein>
<comment type="pathway">
    <text evidence="1">Lipid metabolism.</text>
</comment>